<gene>
    <name evidence="1" type="ORF">Pan216_37190</name>
</gene>
<accession>A0A518B792</accession>
<dbReference type="EMBL" id="CP036279">
    <property type="protein sequence ID" value="QDU62847.1"/>
    <property type="molecule type" value="Genomic_DNA"/>
</dbReference>
<sequence>MSVSVVEAEATLSPTIIMVRAPEAARLVGVSLRKWWVMDSSGACPAPVRLGRSKHWLVEDLKSWASLGCPPREEFQARKQANQAG</sequence>
<name>A0A518B792_9BACT</name>
<organism evidence="1 2">
    <name type="scientific">Kolteria novifilia</name>
    <dbReference type="NCBI Taxonomy" id="2527975"/>
    <lineage>
        <taxon>Bacteria</taxon>
        <taxon>Pseudomonadati</taxon>
        <taxon>Planctomycetota</taxon>
        <taxon>Planctomycetia</taxon>
        <taxon>Kolteriales</taxon>
        <taxon>Kolteriaceae</taxon>
        <taxon>Kolteria</taxon>
    </lineage>
</organism>
<evidence type="ECO:0000313" key="2">
    <source>
        <dbReference type="Proteomes" id="UP000317093"/>
    </source>
</evidence>
<protein>
    <recommendedName>
        <fullName evidence="3">Prophage CP4-57 regulatory protein (AlpA)</fullName>
    </recommendedName>
</protein>
<dbReference type="AlphaFoldDB" id="A0A518B792"/>
<dbReference type="Proteomes" id="UP000317093">
    <property type="component" value="Chromosome"/>
</dbReference>
<proteinExistence type="predicted"/>
<evidence type="ECO:0008006" key="3">
    <source>
        <dbReference type="Google" id="ProtNLM"/>
    </source>
</evidence>
<keyword evidence="2" id="KW-1185">Reference proteome</keyword>
<reference evidence="1 2" key="1">
    <citation type="submission" date="2019-02" db="EMBL/GenBank/DDBJ databases">
        <title>Deep-cultivation of Planctomycetes and their phenomic and genomic characterization uncovers novel biology.</title>
        <authorList>
            <person name="Wiegand S."/>
            <person name="Jogler M."/>
            <person name="Boedeker C."/>
            <person name="Pinto D."/>
            <person name="Vollmers J."/>
            <person name="Rivas-Marin E."/>
            <person name="Kohn T."/>
            <person name="Peeters S.H."/>
            <person name="Heuer A."/>
            <person name="Rast P."/>
            <person name="Oberbeckmann S."/>
            <person name="Bunk B."/>
            <person name="Jeske O."/>
            <person name="Meyerdierks A."/>
            <person name="Storesund J.E."/>
            <person name="Kallscheuer N."/>
            <person name="Luecker S."/>
            <person name="Lage O.M."/>
            <person name="Pohl T."/>
            <person name="Merkel B.J."/>
            <person name="Hornburger P."/>
            <person name="Mueller R.-W."/>
            <person name="Bruemmer F."/>
            <person name="Labrenz M."/>
            <person name="Spormann A.M."/>
            <person name="Op den Camp H."/>
            <person name="Overmann J."/>
            <person name="Amann R."/>
            <person name="Jetten M.S.M."/>
            <person name="Mascher T."/>
            <person name="Medema M.H."/>
            <person name="Devos D.P."/>
            <person name="Kaster A.-K."/>
            <person name="Ovreas L."/>
            <person name="Rohde M."/>
            <person name="Galperin M.Y."/>
            <person name="Jogler C."/>
        </authorList>
    </citation>
    <scope>NUCLEOTIDE SEQUENCE [LARGE SCALE GENOMIC DNA]</scope>
    <source>
        <strain evidence="1 2">Pan216</strain>
    </source>
</reference>
<evidence type="ECO:0000313" key="1">
    <source>
        <dbReference type="EMBL" id="QDU62847.1"/>
    </source>
</evidence>
<dbReference type="KEGG" id="knv:Pan216_37190"/>